<dbReference type="PATRIC" id="fig|477184.5.peg.3037"/>
<accession>H0F8I2</accession>
<protein>
    <recommendedName>
        <fullName evidence="4">L-lactate permease</fullName>
    </recommendedName>
</protein>
<feature type="transmembrane region" description="Helical" evidence="1">
    <location>
        <begin position="310"/>
        <end position="327"/>
    </location>
</feature>
<keyword evidence="1" id="KW-0472">Membrane</keyword>
<evidence type="ECO:0000256" key="1">
    <source>
        <dbReference type="SAM" id="Phobius"/>
    </source>
</evidence>
<keyword evidence="1" id="KW-0812">Transmembrane</keyword>
<evidence type="ECO:0000313" key="3">
    <source>
        <dbReference type="Proteomes" id="UP000003113"/>
    </source>
</evidence>
<feature type="transmembrane region" description="Helical" evidence="1">
    <location>
        <begin position="66"/>
        <end position="87"/>
    </location>
</feature>
<gene>
    <name evidence="2" type="ORF">KYC_15402</name>
</gene>
<feature type="transmembrane region" description="Helical" evidence="1">
    <location>
        <begin position="40"/>
        <end position="59"/>
    </location>
</feature>
<evidence type="ECO:0008006" key="4">
    <source>
        <dbReference type="Google" id="ProtNLM"/>
    </source>
</evidence>
<feature type="transmembrane region" description="Helical" evidence="1">
    <location>
        <begin position="218"/>
        <end position="238"/>
    </location>
</feature>
<feature type="transmembrane region" description="Helical" evidence="1">
    <location>
        <begin position="258"/>
        <end position="289"/>
    </location>
</feature>
<feature type="transmembrane region" description="Helical" evidence="1">
    <location>
        <begin position="460"/>
        <end position="482"/>
    </location>
</feature>
<comment type="caution">
    <text evidence="2">The sequence shown here is derived from an EMBL/GenBank/DDBJ whole genome shotgun (WGS) entry which is preliminary data.</text>
</comment>
<organism evidence="2 3">
    <name type="scientific">Achromobacter arsenitoxydans SY8</name>
    <dbReference type="NCBI Taxonomy" id="477184"/>
    <lineage>
        <taxon>Bacteria</taxon>
        <taxon>Pseudomonadati</taxon>
        <taxon>Pseudomonadota</taxon>
        <taxon>Betaproteobacteria</taxon>
        <taxon>Burkholderiales</taxon>
        <taxon>Alcaligenaceae</taxon>
        <taxon>Achromobacter</taxon>
    </lineage>
</organism>
<feature type="transmembrane region" description="Helical" evidence="1">
    <location>
        <begin position="99"/>
        <end position="117"/>
    </location>
</feature>
<keyword evidence="3" id="KW-1185">Reference proteome</keyword>
<sequence length="528" mass="55750">MPFQRGQYCRDATEQRRSKTGIHCYAFTPRIHPCHARFPSMMYVLWSLPALTVIGAIASGRMNTTLAAVLGLVAAIPVALFAAPAPYSAAQLATALERGLWIGWIITPYILGGLLFWQMAAQGRSAPGKGGDPAPAFDPIGRRRLLFFACFLVGPFAESATGFGVGMLGTVMLIRPLGLKARETMVFALLSQTLIPWGAMGSGTLLASAYARVPPAQLALYAMAPVALLMIVWMWLFWRTADRAGLPAPASERGREAGWMAISLALLAAATTLLGPETALLAAYGPLIVLRFLADRRPDGKQALQAARQALPYIALIACLVATRLLPGLNQALANLADFRPYADLPAWMPFLHAGSWLIAGALAMALGPARRGQLASQARSAWMTGRHAVLSVFLFAMMAETLAGAGISQAYADGLFSALHDWTILITPVLAGAFGILANSGNAPNSLFMPSQLSLALQAGLNVPAAAALLHVSGTSMGIFSPVRMSIAAGLAHGRGQERSVYVLLLPFALAAFGILLSLALLVVLSG</sequence>
<reference evidence="2 3" key="1">
    <citation type="journal article" date="2012" name="J. Bacteriol.">
        <title>Genome sequence of the highly efficient arsenite-oxidizing bacterium Achromobacter arsenitoxydans SY8.</title>
        <authorList>
            <person name="Li X."/>
            <person name="Hu Y."/>
            <person name="Gong J."/>
            <person name="Lin Y."/>
            <person name="Johnstone L."/>
            <person name="Rensing C."/>
            <person name="Wang G."/>
        </authorList>
    </citation>
    <scope>NUCLEOTIDE SEQUENCE [LARGE SCALE GENOMIC DNA]</scope>
    <source>
        <strain evidence="2 3">SY8</strain>
    </source>
</reference>
<keyword evidence="1" id="KW-1133">Transmembrane helix</keyword>
<dbReference type="STRING" id="477184.KYC_15402"/>
<name>H0F8I2_9BURK</name>
<dbReference type="AlphaFoldDB" id="H0F8I2"/>
<dbReference type="EMBL" id="AGUF01000052">
    <property type="protein sequence ID" value="EHK65615.1"/>
    <property type="molecule type" value="Genomic_DNA"/>
</dbReference>
<feature type="transmembrane region" description="Helical" evidence="1">
    <location>
        <begin position="194"/>
        <end position="211"/>
    </location>
</feature>
<feature type="transmembrane region" description="Helical" evidence="1">
    <location>
        <begin position="502"/>
        <end position="526"/>
    </location>
</feature>
<feature type="transmembrane region" description="Helical" evidence="1">
    <location>
        <begin position="145"/>
        <end position="174"/>
    </location>
</feature>
<evidence type="ECO:0000313" key="2">
    <source>
        <dbReference type="EMBL" id="EHK65615.1"/>
    </source>
</evidence>
<dbReference type="eggNOG" id="COG1620">
    <property type="taxonomic scope" value="Bacteria"/>
</dbReference>
<dbReference type="RefSeq" id="WP_008163779.1">
    <property type="nucleotide sequence ID" value="NZ_AGUF01000052.1"/>
</dbReference>
<dbReference type="Proteomes" id="UP000003113">
    <property type="component" value="Unassembled WGS sequence"/>
</dbReference>
<proteinExistence type="predicted"/>
<feature type="transmembrane region" description="Helical" evidence="1">
    <location>
        <begin position="389"/>
        <end position="408"/>
    </location>
</feature>
<feature type="transmembrane region" description="Helical" evidence="1">
    <location>
        <begin position="347"/>
        <end position="368"/>
    </location>
</feature>
<feature type="transmembrane region" description="Helical" evidence="1">
    <location>
        <begin position="420"/>
        <end position="439"/>
    </location>
</feature>